<evidence type="ECO:0000256" key="3">
    <source>
        <dbReference type="HAMAP-Rule" id="MF_01440"/>
    </source>
</evidence>
<evidence type="ECO:0000256" key="1">
    <source>
        <dbReference type="ARBA" id="ARBA00022500"/>
    </source>
</evidence>
<reference evidence="4 6" key="1">
    <citation type="journal article" date="2014" name="ISME J.">
        <title>Trehalose/2-sulfotrehalose biosynthesis and glycine-betaine uptake are widely spread mechanisms for osmoadaptation in the Halobacteriales.</title>
        <authorList>
            <person name="Youssef N.H."/>
            <person name="Savage-Ashlock K.N."/>
            <person name="McCully A.L."/>
            <person name="Luedtke B."/>
            <person name="Shaw E.I."/>
            <person name="Hoff W.D."/>
            <person name="Elshahed M.S."/>
        </authorList>
    </citation>
    <scope>NUCLEOTIDE SEQUENCE [LARGE SCALE GENOMIC DNA]</scope>
    <source>
        <strain evidence="4 6">DX253</strain>
    </source>
</reference>
<dbReference type="HAMAP" id="MF_01440">
    <property type="entry name" value="CheD"/>
    <property type="match status" value="1"/>
</dbReference>
<dbReference type="Proteomes" id="UP000184203">
    <property type="component" value="Unassembled WGS sequence"/>
</dbReference>
<proteinExistence type="inferred from homology"/>
<dbReference type="Gene3D" id="3.30.1330.200">
    <property type="match status" value="1"/>
</dbReference>
<dbReference type="EMBL" id="FRAN01000002">
    <property type="protein sequence ID" value="SHK44650.1"/>
    <property type="molecule type" value="Genomic_DNA"/>
</dbReference>
<evidence type="ECO:0000313" key="6">
    <source>
        <dbReference type="Proteomes" id="UP000003751"/>
    </source>
</evidence>
<dbReference type="InterPro" id="IPR011324">
    <property type="entry name" value="Cytotoxic_necrot_fac-like_cat"/>
</dbReference>
<keyword evidence="7" id="KW-1185">Reference proteome</keyword>
<dbReference type="AlphaFoldDB" id="E7QQ34"/>
<evidence type="ECO:0000313" key="7">
    <source>
        <dbReference type="Proteomes" id="UP000184203"/>
    </source>
</evidence>
<reference evidence="5" key="3">
    <citation type="submission" date="2016-11" db="EMBL/GenBank/DDBJ databases">
        <authorList>
            <person name="Jaros S."/>
            <person name="Januszkiewicz K."/>
            <person name="Wedrychowicz H."/>
        </authorList>
    </citation>
    <scope>NUCLEOTIDE SEQUENCE [LARGE SCALE GENOMIC DNA]</scope>
    <source>
        <strain evidence="5">DX253</strain>
    </source>
</reference>
<organism evidence="4 6">
    <name type="scientific">Haladaptatus paucihalophilus DX253</name>
    <dbReference type="NCBI Taxonomy" id="797209"/>
    <lineage>
        <taxon>Archaea</taxon>
        <taxon>Methanobacteriati</taxon>
        <taxon>Methanobacteriota</taxon>
        <taxon>Stenosarchaea group</taxon>
        <taxon>Halobacteria</taxon>
        <taxon>Halobacteriales</taxon>
        <taxon>Haladaptataceae</taxon>
        <taxon>Haladaptatus</taxon>
    </lineage>
</organism>
<dbReference type="RefSeq" id="WP_007977470.1">
    <property type="nucleotide sequence ID" value="NZ_AEMG01000004.1"/>
</dbReference>
<dbReference type="PATRIC" id="fig|797209.4.peg.894"/>
<comment type="catalytic activity">
    <reaction evidence="3">
        <text>L-glutaminyl-[protein] + H2O = L-glutamyl-[protein] + NH4(+)</text>
        <dbReference type="Rhea" id="RHEA:16441"/>
        <dbReference type="Rhea" id="RHEA-COMP:10207"/>
        <dbReference type="Rhea" id="RHEA-COMP:10208"/>
        <dbReference type="ChEBI" id="CHEBI:15377"/>
        <dbReference type="ChEBI" id="CHEBI:28938"/>
        <dbReference type="ChEBI" id="CHEBI:29973"/>
        <dbReference type="ChEBI" id="CHEBI:30011"/>
        <dbReference type="EC" id="3.5.1.44"/>
    </reaction>
</comment>
<name>E7QQ34_HALPU</name>
<dbReference type="PANTHER" id="PTHR35147">
    <property type="entry name" value="CHEMORECEPTOR GLUTAMINE DEAMIDASE CHED-RELATED"/>
    <property type="match status" value="1"/>
</dbReference>
<reference evidence="7" key="2">
    <citation type="submission" date="2016-11" db="EMBL/GenBank/DDBJ databases">
        <authorList>
            <person name="Varghese N."/>
            <person name="Submissions S."/>
        </authorList>
    </citation>
    <scope>NUCLEOTIDE SEQUENCE [LARGE SCALE GENOMIC DNA]</scope>
    <source>
        <strain evidence="7">DX253</strain>
    </source>
</reference>
<sequence>MKVYRSDSKRGGSGPIKVGVAEYVVTEAETRLTTTGLGSCLGIALSEPTSGVAGLAHAMLPSTAESDDNEAKFVDTAINRMLTEMEDAGANMETVEAKIAGGSNMLELSGIGSEVGTRNVEAAEASLADERIPIVGEDTGGDYGRSLEFDTRTAVLVVKSAHRGVKRI</sequence>
<dbReference type="GO" id="GO:0050568">
    <property type="term" value="F:protein-glutamine glutaminase activity"/>
    <property type="evidence" value="ECO:0007669"/>
    <property type="project" value="UniProtKB-UniRule"/>
</dbReference>
<keyword evidence="2 3" id="KW-0378">Hydrolase</keyword>
<dbReference type="STRING" id="797209.GCA_000376445_01020"/>
<dbReference type="PANTHER" id="PTHR35147:SF1">
    <property type="entry name" value="CHEMORECEPTOR GLUTAMINE DEAMIDASE CHED-RELATED"/>
    <property type="match status" value="1"/>
</dbReference>
<dbReference type="Proteomes" id="UP000003751">
    <property type="component" value="Unassembled WGS sequence"/>
</dbReference>
<comment type="function">
    <text evidence="3">Probably deamidates glutamine residues to glutamate on methyl-accepting chemotaxis receptors (MCPs), playing an important role in chemotaxis.</text>
</comment>
<keyword evidence="4" id="KW-0675">Receptor</keyword>
<dbReference type="InterPro" id="IPR005659">
    <property type="entry name" value="Chemorcpt_Glu_NH3ase_CheD"/>
</dbReference>
<dbReference type="SUPFAM" id="SSF64438">
    <property type="entry name" value="CNF1/YfiH-like putative cysteine hydrolases"/>
    <property type="match status" value="1"/>
</dbReference>
<dbReference type="CDD" id="cd16352">
    <property type="entry name" value="CheD"/>
    <property type="match status" value="1"/>
</dbReference>
<protein>
    <recommendedName>
        <fullName evidence="3">Probable chemoreceptor glutamine deamidase CheD</fullName>
        <ecNumber evidence="3">3.5.1.44</ecNumber>
    </recommendedName>
</protein>
<dbReference type="GO" id="GO:0006935">
    <property type="term" value="P:chemotaxis"/>
    <property type="evidence" value="ECO:0007669"/>
    <property type="project" value="UniProtKB-UniRule"/>
</dbReference>
<accession>E7QQ34</accession>
<dbReference type="OrthoDB" id="10499at2157"/>
<evidence type="ECO:0000313" key="4">
    <source>
        <dbReference type="EMBL" id="EFW93098.1"/>
    </source>
</evidence>
<dbReference type="EMBL" id="AEMG01000004">
    <property type="protein sequence ID" value="EFW93098.1"/>
    <property type="molecule type" value="Genomic_DNA"/>
</dbReference>
<dbReference type="EC" id="3.5.1.44" evidence="3"/>
<keyword evidence="1 3" id="KW-0145">Chemotaxis</keyword>
<evidence type="ECO:0000256" key="2">
    <source>
        <dbReference type="ARBA" id="ARBA00022801"/>
    </source>
</evidence>
<gene>
    <name evidence="3" type="primary">cheD</name>
    <name evidence="5" type="ORF">SAMN05444342_1288</name>
    <name evidence="4" type="ORF">ZOD2009_04522</name>
</gene>
<dbReference type="Pfam" id="PF03975">
    <property type="entry name" value="CheD"/>
    <property type="match status" value="1"/>
</dbReference>
<dbReference type="InterPro" id="IPR038592">
    <property type="entry name" value="CheD-like_sf"/>
</dbReference>
<comment type="similarity">
    <text evidence="3">Belongs to the CheD family.</text>
</comment>
<dbReference type="eggNOG" id="arCOG02380">
    <property type="taxonomic scope" value="Archaea"/>
</dbReference>
<evidence type="ECO:0000313" key="5">
    <source>
        <dbReference type="EMBL" id="SHK44650.1"/>
    </source>
</evidence>